<proteinExistence type="predicted"/>
<organism evidence="2 3">
    <name type="scientific">Mesorhabditis belari</name>
    <dbReference type="NCBI Taxonomy" id="2138241"/>
    <lineage>
        <taxon>Eukaryota</taxon>
        <taxon>Metazoa</taxon>
        <taxon>Ecdysozoa</taxon>
        <taxon>Nematoda</taxon>
        <taxon>Chromadorea</taxon>
        <taxon>Rhabditida</taxon>
        <taxon>Rhabditina</taxon>
        <taxon>Rhabditomorpha</taxon>
        <taxon>Rhabditoidea</taxon>
        <taxon>Rhabditidae</taxon>
        <taxon>Mesorhabditinae</taxon>
        <taxon>Mesorhabditis</taxon>
    </lineage>
</organism>
<evidence type="ECO:0000313" key="2">
    <source>
        <dbReference type="Proteomes" id="UP000887575"/>
    </source>
</evidence>
<feature type="transmembrane region" description="Helical" evidence="1">
    <location>
        <begin position="61"/>
        <end position="80"/>
    </location>
</feature>
<sequence length="153" mass="17527">MYRGKPLLAHPRPRLPLVLYIISIVLSSLLFYWAGVYCRWNYYDCSETLNFPMKNREYAQYFPIFVGPLICLLSVMWLMTNVFYANTPCANAYNCLEMPTAVFSSLLAGVSAVIEIHYSFDFNRLIWSEQWSWAAADAVALGAVHAFLAFALQ</sequence>
<keyword evidence="2" id="KW-1185">Reference proteome</keyword>
<keyword evidence="1" id="KW-1133">Transmembrane helix</keyword>
<feature type="transmembrane region" description="Helical" evidence="1">
    <location>
        <begin position="132"/>
        <end position="152"/>
    </location>
</feature>
<evidence type="ECO:0000256" key="1">
    <source>
        <dbReference type="SAM" id="Phobius"/>
    </source>
</evidence>
<name>A0AAF3F1G6_9BILA</name>
<reference evidence="3" key="1">
    <citation type="submission" date="2024-02" db="UniProtKB">
        <authorList>
            <consortium name="WormBaseParasite"/>
        </authorList>
    </citation>
    <scope>IDENTIFICATION</scope>
</reference>
<dbReference type="WBParaSite" id="MBELARI_LOCUS19560">
    <property type="protein sequence ID" value="MBELARI_LOCUS19560"/>
    <property type="gene ID" value="MBELARI_LOCUS19560"/>
</dbReference>
<dbReference type="AlphaFoldDB" id="A0AAF3F1G6"/>
<protein>
    <submittedName>
        <fullName evidence="3">Uncharacterized protein</fullName>
    </submittedName>
</protein>
<keyword evidence="1" id="KW-0472">Membrane</keyword>
<dbReference type="Proteomes" id="UP000887575">
    <property type="component" value="Unassembled WGS sequence"/>
</dbReference>
<evidence type="ECO:0000313" key="3">
    <source>
        <dbReference type="WBParaSite" id="MBELARI_LOCUS19560"/>
    </source>
</evidence>
<feature type="transmembrane region" description="Helical" evidence="1">
    <location>
        <begin position="17"/>
        <end position="40"/>
    </location>
</feature>
<keyword evidence="1" id="KW-0812">Transmembrane</keyword>
<accession>A0AAF3F1G6</accession>